<dbReference type="InterPro" id="IPR001320">
    <property type="entry name" value="Iontro_rcpt_C"/>
</dbReference>
<keyword evidence="3" id="KW-1003">Cell membrane</keyword>
<evidence type="ECO:0000256" key="8">
    <source>
        <dbReference type="ARBA" id="ARBA00023180"/>
    </source>
</evidence>
<feature type="signal peptide" evidence="12">
    <location>
        <begin position="1"/>
        <end position="22"/>
    </location>
</feature>
<evidence type="ECO:0000256" key="9">
    <source>
        <dbReference type="SAM" id="Coils"/>
    </source>
</evidence>
<name>A0A9N9RYZ6_9DIPT</name>
<dbReference type="GO" id="GO:0015276">
    <property type="term" value="F:ligand-gated monoatomic ion channel activity"/>
    <property type="evidence" value="ECO:0007669"/>
    <property type="project" value="InterPro"/>
</dbReference>
<keyword evidence="4 11" id="KW-0812">Transmembrane</keyword>
<feature type="transmembrane region" description="Helical" evidence="11">
    <location>
        <begin position="498"/>
        <end position="525"/>
    </location>
</feature>
<dbReference type="OrthoDB" id="6500454at2759"/>
<dbReference type="EMBL" id="OU895879">
    <property type="protein sequence ID" value="CAG9807654.1"/>
    <property type="molecule type" value="Genomic_DNA"/>
</dbReference>
<dbReference type="Gene3D" id="3.40.190.10">
    <property type="entry name" value="Periplasmic binding protein-like II"/>
    <property type="match status" value="1"/>
</dbReference>
<proteinExistence type="inferred from homology"/>
<feature type="coiled-coil region" evidence="9">
    <location>
        <begin position="908"/>
        <end position="935"/>
    </location>
</feature>
<dbReference type="GO" id="GO:0050906">
    <property type="term" value="P:detection of stimulus involved in sensory perception"/>
    <property type="evidence" value="ECO:0007669"/>
    <property type="project" value="UniProtKB-ARBA"/>
</dbReference>
<keyword evidence="7" id="KW-0675">Receptor</keyword>
<evidence type="ECO:0000256" key="6">
    <source>
        <dbReference type="ARBA" id="ARBA00023136"/>
    </source>
</evidence>
<evidence type="ECO:0000313" key="15">
    <source>
        <dbReference type="Proteomes" id="UP001153620"/>
    </source>
</evidence>
<dbReference type="SUPFAM" id="SSF53850">
    <property type="entry name" value="Periplasmic binding protein-like II"/>
    <property type="match status" value="1"/>
</dbReference>
<comment type="similarity">
    <text evidence="2">Belongs to the glutamate-gated ion channel (TC 1.A.10.1) family.</text>
</comment>
<dbReference type="PANTHER" id="PTHR42643:SF24">
    <property type="entry name" value="IONOTROPIC RECEPTOR 60A"/>
    <property type="match status" value="1"/>
</dbReference>
<feature type="region of interest" description="Disordered" evidence="10">
    <location>
        <begin position="845"/>
        <end position="869"/>
    </location>
</feature>
<gene>
    <name evidence="14" type="ORF">CHIRRI_LOCUS10500</name>
</gene>
<organism evidence="14 15">
    <name type="scientific">Chironomus riparius</name>
    <dbReference type="NCBI Taxonomy" id="315576"/>
    <lineage>
        <taxon>Eukaryota</taxon>
        <taxon>Metazoa</taxon>
        <taxon>Ecdysozoa</taxon>
        <taxon>Arthropoda</taxon>
        <taxon>Hexapoda</taxon>
        <taxon>Insecta</taxon>
        <taxon>Pterygota</taxon>
        <taxon>Neoptera</taxon>
        <taxon>Endopterygota</taxon>
        <taxon>Diptera</taxon>
        <taxon>Nematocera</taxon>
        <taxon>Chironomoidea</taxon>
        <taxon>Chironomidae</taxon>
        <taxon>Chironominae</taxon>
        <taxon>Chironomus</taxon>
    </lineage>
</organism>
<evidence type="ECO:0000313" key="14">
    <source>
        <dbReference type="EMBL" id="CAG9807654.1"/>
    </source>
</evidence>
<feature type="transmembrane region" description="Helical" evidence="11">
    <location>
        <begin position="704"/>
        <end position="724"/>
    </location>
</feature>
<sequence length="987" mass="112616">MNKNSIKILILILASCIQKSECYLHKKESDLIFQKLVAYDSIKIKLQHQNTISDLLPETFYYSPYQNLQNENDSITIKLTKEERIKRNSDVTFRGKPKSVQEIWAKNFNLTTQEYQQSTSLVALLSKVIGKYLGACVPVILYDEYIENSEGYILQRLFQEFPSTFIHGKISFNFTLSNSQIIEPPDSKCRSYILFLSDALLTRRVIGPQITNKVIIIPRSSQWKLQEFLASPLSRDIINLLVIGESYSSDKTRERPYVLYTHRLYTDGLGSNKPLVLTSWMKGKLSRPHVDLFPIKLTKGFAGHRFSVSAANFPPYVFKKLSTDGVGNVQIRWDGYEYRILQVLGKMMNFTFDVGEPKNLVHLGPGDAVADSVSKGLYDIGIGGLYVTQERNVDMEMTVSHSSDCAAFITLASKALPRYRAILGPFQWPVWLCVTITYIFAIIPLAYSDSLSIRYLIEKPGQIENMFWYVFGTFTNSLTFTGEMSWSNSKKASTRLLIGFYWVFTIIITACYTGSIIAFVTLPVYPETVDSIKQLNSAFYRVGTLDRGGWERWFLNSYDKETSRLFKKLEFVRDLSEGLGNVTTAYFLFPYAFIGSRAQLEYIIQTNFTDEKLSKRSALHVSDECFALFGVSIALRENSVYRSRINDGLLMLQQSGIVKKIMNDVRWDMLRSKTGTYLQITEGKALKITSAEEKGLTLADTEGMFLLLGIGFLIATGALVSEWVGGCTNKCIKLIKVKQEQKREEHRIDEEIRIEDEKIEEIRIEAERLENERIEAERIEAERLEYERNVDETDQKRAHELAKQAFASVTSPVGISLKSPPDTLTEIIDETVEIIEEKILSMDELEVKDSTSSASSRGSTQHSRASSLSVQDLSPAMLTELYHGPGKKLSNIVMIEGKMMSECEALKYASHRKENDEKLEQIDEVSQSFKFLNQEDDSLDGEFLEPNLTHQVEINLQAPTPREEDIEEFFGEKIEFKNRKKSKKNKK</sequence>
<feature type="compositionally biased region" description="Low complexity" evidence="10">
    <location>
        <begin position="850"/>
        <end position="864"/>
    </location>
</feature>
<keyword evidence="12" id="KW-0732">Signal</keyword>
<keyword evidence="8" id="KW-0325">Glycoprotein</keyword>
<accession>A0A9N9RYZ6</accession>
<feature type="coiled-coil region" evidence="9">
    <location>
        <begin position="752"/>
        <end position="796"/>
    </location>
</feature>
<dbReference type="InterPro" id="IPR052192">
    <property type="entry name" value="Insect_Ionotropic_Sensory_Rcpt"/>
</dbReference>
<comment type="subcellular location">
    <subcellularLocation>
        <location evidence="1">Cell membrane</location>
        <topology evidence="1">Multi-pass membrane protein</topology>
    </subcellularLocation>
</comment>
<dbReference type="Pfam" id="PF00060">
    <property type="entry name" value="Lig_chan"/>
    <property type="match status" value="1"/>
</dbReference>
<evidence type="ECO:0000256" key="11">
    <source>
        <dbReference type="SAM" id="Phobius"/>
    </source>
</evidence>
<evidence type="ECO:0000256" key="7">
    <source>
        <dbReference type="ARBA" id="ARBA00023170"/>
    </source>
</evidence>
<evidence type="ECO:0000256" key="2">
    <source>
        <dbReference type="ARBA" id="ARBA00008685"/>
    </source>
</evidence>
<dbReference type="PANTHER" id="PTHR42643">
    <property type="entry name" value="IONOTROPIC RECEPTOR 20A-RELATED"/>
    <property type="match status" value="1"/>
</dbReference>
<evidence type="ECO:0000256" key="1">
    <source>
        <dbReference type="ARBA" id="ARBA00004651"/>
    </source>
</evidence>
<dbReference type="GO" id="GO:0005886">
    <property type="term" value="C:plasma membrane"/>
    <property type="evidence" value="ECO:0007669"/>
    <property type="project" value="UniProtKB-SubCell"/>
</dbReference>
<keyword evidence="6 11" id="KW-0472">Membrane</keyword>
<evidence type="ECO:0000256" key="12">
    <source>
        <dbReference type="SAM" id="SignalP"/>
    </source>
</evidence>
<evidence type="ECO:0000256" key="5">
    <source>
        <dbReference type="ARBA" id="ARBA00022989"/>
    </source>
</evidence>
<dbReference type="AlphaFoldDB" id="A0A9N9RYZ6"/>
<keyword evidence="15" id="KW-1185">Reference proteome</keyword>
<feature type="chain" id="PRO_5040374447" description="Ionotropic glutamate receptor C-terminal domain-containing protein" evidence="12">
    <location>
        <begin position="23"/>
        <end position="987"/>
    </location>
</feature>
<evidence type="ECO:0000259" key="13">
    <source>
        <dbReference type="Pfam" id="PF00060"/>
    </source>
</evidence>
<keyword evidence="5 11" id="KW-1133">Transmembrane helix</keyword>
<evidence type="ECO:0000256" key="4">
    <source>
        <dbReference type="ARBA" id="ARBA00022692"/>
    </source>
</evidence>
<keyword evidence="9" id="KW-0175">Coiled coil</keyword>
<protein>
    <recommendedName>
        <fullName evidence="13">Ionotropic glutamate receptor C-terminal domain-containing protein</fullName>
    </recommendedName>
</protein>
<feature type="domain" description="Ionotropic glutamate receptor C-terminal" evidence="13">
    <location>
        <begin position="428"/>
        <end position="712"/>
    </location>
</feature>
<reference evidence="14" key="1">
    <citation type="submission" date="2022-01" db="EMBL/GenBank/DDBJ databases">
        <authorList>
            <person name="King R."/>
        </authorList>
    </citation>
    <scope>NUCLEOTIDE SEQUENCE</scope>
</reference>
<evidence type="ECO:0000256" key="10">
    <source>
        <dbReference type="SAM" id="MobiDB-lite"/>
    </source>
</evidence>
<dbReference type="Gene3D" id="1.10.287.70">
    <property type="match status" value="1"/>
</dbReference>
<reference evidence="14" key="2">
    <citation type="submission" date="2022-10" db="EMBL/GenBank/DDBJ databases">
        <authorList>
            <consortium name="ENA_rothamsted_submissions"/>
            <consortium name="culmorum"/>
            <person name="King R."/>
        </authorList>
    </citation>
    <scope>NUCLEOTIDE SEQUENCE</scope>
</reference>
<evidence type="ECO:0000256" key="3">
    <source>
        <dbReference type="ARBA" id="ARBA00022475"/>
    </source>
</evidence>
<dbReference type="Proteomes" id="UP001153620">
    <property type="component" value="Chromosome 3"/>
</dbReference>
<feature type="transmembrane region" description="Helical" evidence="11">
    <location>
        <begin position="428"/>
        <end position="447"/>
    </location>
</feature>